<keyword evidence="2" id="KW-1185">Reference proteome</keyword>
<dbReference type="EMBL" id="JAHRHJ020000005">
    <property type="protein sequence ID" value="KAH9314613.1"/>
    <property type="molecule type" value="Genomic_DNA"/>
</dbReference>
<feature type="non-terminal residue" evidence="1">
    <location>
        <position position="1"/>
    </location>
</feature>
<comment type="caution">
    <text evidence="1">The sequence shown here is derived from an EMBL/GenBank/DDBJ whole genome shotgun (WGS) entry which is preliminary data.</text>
</comment>
<dbReference type="Proteomes" id="UP000824469">
    <property type="component" value="Unassembled WGS sequence"/>
</dbReference>
<evidence type="ECO:0000313" key="1">
    <source>
        <dbReference type="EMBL" id="KAH9314613.1"/>
    </source>
</evidence>
<protein>
    <submittedName>
        <fullName evidence="1">Uncharacterized protein</fullName>
    </submittedName>
</protein>
<name>A0AA38L7E5_TAXCH</name>
<gene>
    <name evidence="1" type="ORF">KI387_023240</name>
</gene>
<accession>A0AA38L7E5</accession>
<feature type="non-terminal residue" evidence="1">
    <location>
        <position position="69"/>
    </location>
</feature>
<reference evidence="1 2" key="1">
    <citation type="journal article" date="2021" name="Nat. Plants">
        <title>The Taxus genome provides insights into paclitaxel biosynthesis.</title>
        <authorList>
            <person name="Xiong X."/>
            <person name="Gou J."/>
            <person name="Liao Q."/>
            <person name="Li Y."/>
            <person name="Zhou Q."/>
            <person name="Bi G."/>
            <person name="Li C."/>
            <person name="Du R."/>
            <person name="Wang X."/>
            <person name="Sun T."/>
            <person name="Guo L."/>
            <person name="Liang H."/>
            <person name="Lu P."/>
            <person name="Wu Y."/>
            <person name="Zhang Z."/>
            <person name="Ro D.K."/>
            <person name="Shang Y."/>
            <person name="Huang S."/>
            <person name="Yan J."/>
        </authorList>
    </citation>
    <scope>NUCLEOTIDE SEQUENCE [LARGE SCALE GENOMIC DNA]</scope>
    <source>
        <strain evidence="1">Ta-2019</strain>
    </source>
</reference>
<dbReference type="AlphaFoldDB" id="A0AA38L7E5"/>
<organism evidence="1 2">
    <name type="scientific">Taxus chinensis</name>
    <name type="common">Chinese yew</name>
    <name type="synonym">Taxus wallichiana var. chinensis</name>
    <dbReference type="NCBI Taxonomy" id="29808"/>
    <lineage>
        <taxon>Eukaryota</taxon>
        <taxon>Viridiplantae</taxon>
        <taxon>Streptophyta</taxon>
        <taxon>Embryophyta</taxon>
        <taxon>Tracheophyta</taxon>
        <taxon>Spermatophyta</taxon>
        <taxon>Pinopsida</taxon>
        <taxon>Pinidae</taxon>
        <taxon>Conifers II</taxon>
        <taxon>Cupressales</taxon>
        <taxon>Taxaceae</taxon>
        <taxon>Taxus</taxon>
    </lineage>
</organism>
<sequence length="69" mass="7711">PNKEVLDKSVKASSDLPFETTVKEDFVKVSMEVNEHDGSVMDNLIRNEACNKEVMTEIEPLEILSSGEN</sequence>
<evidence type="ECO:0000313" key="2">
    <source>
        <dbReference type="Proteomes" id="UP000824469"/>
    </source>
</evidence>
<proteinExistence type="predicted"/>